<organism evidence="4 5">
    <name type="scientific">Paramagnetospirillum marisnigri</name>
    <dbReference type="NCBI Taxonomy" id="1285242"/>
    <lineage>
        <taxon>Bacteria</taxon>
        <taxon>Pseudomonadati</taxon>
        <taxon>Pseudomonadota</taxon>
        <taxon>Alphaproteobacteria</taxon>
        <taxon>Rhodospirillales</taxon>
        <taxon>Magnetospirillaceae</taxon>
        <taxon>Paramagnetospirillum</taxon>
    </lineage>
</organism>
<evidence type="ECO:0000256" key="3">
    <source>
        <dbReference type="PROSITE-ProRule" id="PRU00339"/>
    </source>
</evidence>
<dbReference type="PANTHER" id="PTHR45586">
    <property type="entry name" value="TPR REPEAT-CONTAINING PROTEIN PA4667"/>
    <property type="match status" value="1"/>
</dbReference>
<gene>
    <name evidence="4" type="ORF">A6A04_14800</name>
</gene>
<evidence type="ECO:0000256" key="2">
    <source>
        <dbReference type="ARBA" id="ARBA00022803"/>
    </source>
</evidence>
<evidence type="ECO:0000313" key="5">
    <source>
        <dbReference type="Proteomes" id="UP000078428"/>
    </source>
</evidence>
<dbReference type="STRING" id="1285242.A6A04_14800"/>
<name>A0A178MVR3_9PROT</name>
<protein>
    <submittedName>
        <fullName evidence="4">Uncharacterized protein</fullName>
    </submittedName>
</protein>
<feature type="repeat" description="TPR" evidence="3">
    <location>
        <begin position="109"/>
        <end position="142"/>
    </location>
</feature>
<keyword evidence="1" id="KW-0677">Repeat</keyword>
<reference evidence="4 5" key="1">
    <citation type="submission" date="2016-04" db="EMBL/GenBank/DDBJ databases">
        <title>Draft genome sequence of freshwater magnetotactic bacteria Magnetospirillum marisnigri SP-1 and Magnetospirillum moscoviense BB-1.</title>
        <authorList>
            <person name="Koziaeva V."/>
            <person name="Dziuba M.V."/>
            <person name="Ivanov T.M."/>
            <person name="Kuznetsov B."/>
            <person name="Grouzdev D.S."/>
        </authorList>
    </citation>
    <scope>NUCLEOTIDE SEQUENCE [LARGE SCALE GENOMIC DNA]</scope>
    <source>
        <strain evidence="4 5">SP-1</strain>
    </source>
</reference>
<dbReference type="PANTHER" id="PTHR45586:SF1">
    <property type="entry name" value="LIPOPOLYSACCHARIDE ASSEMBLY PROTEIN B"/>
    <property type="match status" value="1"/>
</dbReference>
<keyword evidence="5" id="KW-1185">Reference proteome</keyword>
<dbReference type="InterPro" id="IPR051012">
    <property type="entry name" value="CellSynth/LPSAsmb/PSIAsmb"/>
</dbReference>
<sequence>MAVSFSSAEALALGQKMHHQGDLGGAEWIYTRVVQCEPDNADAHHLLGVIALQVEKWEIAAEKIETALSLRGDDPSYLSHHGAALNGLKRHPEAEAQCRKAIAIEPGFGAVWINLGNALRNQVRVEEACDAYAEGLRLLPDHADCRANYALMLRASGRWAEWRREIARAAKDNPSNVDTVLLHAESLLENGEYDKGWGLYECRYDLPRTKVLKRTFVDAPQWDGEDIRGKTILIHDEQGFGDTLEFIRYLPLVKARGARVIFQVIRDLKGIASRVPGWDVLITREEQPAEPIHVQCPLLSLPRAFKTRLDTIPATIPYLTPRRDLVGRWGKIIRRRAGTTKAVGLIWGGRRDFHGDTWRSPGLVQTLPLMQVPNVTVFGLQKGDARADLDGLTLPASFVDLGPEIRDFEDTAAIMTNLDLVISSCTAPAHLAGGLGVPLWMMLSATADWRWLQGRTDSPWYPNARLFRQPKLGDWASVMDEMVSKLLEEGAHGTAG</sequence>
<dbReference type="SMART" id="SM00028">
    <property type="entry name" value="TPR"/>
    <property type="match status" value="3"/>
</dbReference>
<keyword evidence="2 3" id="KW-0802">TPR repeat</keyword>
<dbReference type="RefSeq" id="WP_068490438.1">
    <property type="nucleotide sequence ID" value="NZ_LWQT01000041.1"/>
</dbReference>
<dbReference type="Pfam" id="PF13432">
    <property type="entry name" value="TPR_16"/>
    <property type="match status" value="1"/>
</dbReference>
<dbReference type="Gene3D" id="1.25.40.10">
    <property type="entry name" value="Tetratricopeptide repeat domain"/>
    <property type="match status" value="1"/>
</dbReference>
<evidence type="ECO:0000256" key="1">
    <source>
        <dbReference type="ARBA" id="ARBA00022737"/>
    </source>
</evidence>
<dbReference type="InterPro" id="IPR019734">
    <property type="entry name" value="TPR_rpt"/>
</dbReference>
<dbReference type="InterPro" id="IPR011990">
    <property type="entry name" value="TPR-like_helical_dom_sf"/>
</dbReference>
<dbReference type="SUPFAM" id="SSF48452">
    <property type="entry name" value="TPR-like"/>
    <property type="match status" value="1"/>
</dbReference>
<comment type="caution">
    <text evidence="4">The sequence shown here is derived from an EMBL/GenBank/DDBJ whole genome shotgun (WGS) entry which is preliminary data.</text>
</comment>
<evidence type="ECO:0000313" key="4">
    <source>
        <dbReference type="EMBL" id="OAN52983.1"/>
    </source>
</evidence>
<dbReference type="AlphaFoldDB" id="A0A178MVR3"/>
<dbReference type="Proteomes" id="UP000078428">
    <property type="component" value="Unassembled WGS sequence"/>
</dbReference>
<dbReference type="Gene3D" id="3.40.50.2000">
    <property type="entry name" value="Glycogen Phosphorylase B"/>
    <property type="match status" value="1"/>
</dbReference>
<dbReference type="SUPFAM" id="SSF53756">
    <property type="entry name" value="UDP-Glycosyltransferase/glycogen phosphorylase"/>
    <property type="match status" value="1"/>
</dbReference>
<accession>A0A178MVR3</accession>
<proteinExistence type="predicted"/>
<dbReference type="PROSITE" id="PS50005">
    <property type="entry name" value="TPR"/>
    <property type="match status" value="1"/>
</dbReference>
<dbReference type="EMBL" id="LWQT01000041">
    <property type="protein sequence ID" value="OAN52983.1"/>
    <property type="molecule type" value="Genomic_DNA"/>
</dbReference>
<dbReference type="OrthoDB" id="6193797at2"/>